<dbReference type="PROSITE" id="PS01179">
    <property type="entry name" value="PID"/>
    <property type="match status" value="1"/>
</dbReference>
<dbReference type="AlphaFoldDB" id="A0AAD7S474"/>
<comment type="caution">
    <text evidence="3">The sequence shown here is derived from an EMBL/GenBank/DDBJ whole genome shotgun (WGS) entry which is preliminary data.</text>
</comment>
<dbReference type="SMART" id="SM00462">
    <property type="entry name" value="PTB"/>
    <property type="match status" value="1"/>
</dbReference>
<dbReference type="InterPro" id="IPR006020">
    <property type="entry name" value="PTB/PI_dom"/>
</dbReference>
<feature type="compositionally biased region" description="Low complexity" evidence="1">
    <location>
        <begin position="80"/>
        <end position="90"/>
    </location>
</feature>
<dbReference type="CDD" id="cd01211">
    <property type="entry name" value="PTB_Rab6GAP"/>
    <property type="match status" value="1"/>
</dbReference>
<dbReference type="Proteomes" id="UP001221898">
    <property type="component" value="Unassembled WGS sequence"/>
</dbReference>
<feature type="domain" description="PID" evidence="2">
    <location>
        <begin position="151"/>
        <end position="251"/>
    </location>
</feature>
<proteinExistence type="predicted"/>
<reference evidence="3" key="1">
    <citation type="journal article" date="2023" name="Science">
        <title>Genome structures resolve the early diversification of teleost fishes.</title>
        <authorList>
            <person name="Parey E."/>
            <person name="Louis A."/>
            <person name="Montfort J."/>
            <person name="Bouchez O."/>
            <person name="Roques C."/>
            <person name="Iampietro C."/>
            <person name="Lluch J."/>
            <person name="Castinel A."/>
            <person name="Donnadieu C."/>
            <person name="Desvignes T."/>
            <person name="Floi Bucao C."/>
            <person name="Jouanno E."/>
            <person name="Wen M."/>
            <person name="Mejri S."/>
            <person name="Dirks R."/>
            <person name="Jansen H."/>
            <person name="Henkel C."/>
            <person name="Chen W.J."/>
            <person name="Zahm M."/>
            <person name="Cabau C."/>
            <person name="Klopp C."/>
            <person name="Thompson A.W."/>
            <person name="Robinson-Rechavi M."/>
            <person name="Braasch I."/>
            <person name="Lecointre G."/>
            <person name="Bobe J."/>
            <person name="Postlethwait J.H."/>
            <person name="Berthelot C."/>
            <person name="Roest Crollius H."/>
            <person name="Guiguen Y."/>
        </authorList>
    </citation>
    <scope>NUCLEOTIDE SEQUENCE</scope>
    <source>
        <strain evidence="3">NC1722</strain>
    </source>
</reference>
<protein>
    <recommendedName>
        <fullName evidence="2">PID domain-containing protein</fullName>
    </recommendedName>
</protein>
<accession>A0AAD7S474</accession>
<sequence>MDDSSSLKVSGSTESVSTVASEEFVLVQPSGGSPSSCEGKPRLKMSWNGSEQLQRAMEEVLQDDVGREEKRGGAAGGGAAAAAGGAAGEAAGEENKGEDLLAPEMPTALDPQNQPPSLTLDTPPAEALACGSAPGRSAQEEDSVQFNKLSYLGCTWVKAPRSEAEAQRAMSTLRAESAVPIPISLYVPSVPEGSVRIVDQASGTEIASFPIYKVLFCARGREGTVESDCFSFTESYRSSEDFQIHVFSCHIKEAVSRILYSFSTAFRRSSKPAPDVRDPAVPLSPDNDVFTFTVSLEVREDDGKGNYRSGPRPLTPRVATGI</sequence>
<gene>
    <name evidence="3" type="ORF">AAFF_G00032420</name>
</gene>
<evidence type="ECO:0000256" key="1">
    <source>
        <dbReference type="SAM" id="MobiDB-lite"/>
    </source>
</evidence>
<dbReference type="InterPro" id="IPR011993">
    <property type="entry name" value="PH-like_dom_sf"/>
</dbReference>
<dbReference type="Pfam" id="PF00640">
    <property type="entry name" value="PID"/>
    <property type="match status" value="1"/>
</dbReference>
<name>A0AAD7S474_9TELE</name>
<evidence type="ECO:0000313" key="3">
    <source>
        <dbReference type="EMBL" id="KAJ8395508.1"/>
    </source>
</evidence>
<keyword evidence="4" id="KW-1185">Reference proteome</keyword>
<feature type="compositionally biased region" description="Low complexity" evidence="1">
    <location>
        <begin position="9"/>
        <end position="23"/>
    </location>
</feature>
<dbReference type="SUPFAM" id="SSF50729">
    <property type="entry name" value="PH domain-like"/>
    <property type="match status" value="1"/>
</dbReference>
<evidence type="ECO:0000259" key="2">
    <source>
        <dbReference type="PROSITE" id="PS01179"/>
    </source>
</evidence>
<dbReference type="Gene3D" id="2.30.29.30">
    <property type="entry name" value="Pleckstrin-homology domain (PH domain)/Phosphotyrosine-binding domain (PTB)"/>
    <property type="match status" value="1"/>
</dbReference>
<feature type="region of interest" description="Disordered" evidence="1">
    <location>
        <begin position="301"/>
        <end position="322"/>
    </location>
</feature>
<dbReference type="EMBL" id="JAINUG010000116">
    <property type="protein sequence ID" value="KAJ8395508.1"/>
    <property type="molecule type" value="Genomic_DNA"/>
</dbReference>
<organism evidence="3 4">
    <name type="scientific">Aldrovandia affinis</name>
    <dbReference type="NCBI Taxonomy" id="143900"/>
    <lineage>
        <taxon>Eukaryota</taxon>
        <taxon>Metazoa</taxon>
        <taxon>Chordata</taxon>
        <taxon>Craniata</taxon>
        <taxon>Vertebrata</taxon>
        <taxon>Euteleostomi</taxon>
        <taxon>Actinopterygii</taxon>
        <taxon>Neopterygii</taxon>
        <taxon>Teleostei</taxon>
        <taxon>Notacanthiformes</taxon>
        <taxon>Halosauridae</taxon>
        <taxon>Aldrovandia</taxon>
    </lineage>
</organism>
<feature type="compositionally biased region" description="Polar residues" evidence="1">
    <location>
        <begin position="110"/>
        <end position="120"/>
    </location>
</feature>
<evidence type="ECO:0000313" key="4">
    <source>
        <dbReference type="Proteomes" id="UP001221898"/>
    </source>
</evidence>
<dbReference type="FunFam" id="2.30.29.30:FF:000202">
    <property type="entry name" value="rab GTPase-activating protein 1-like isoform X1"/>
    <property type="match status" value="1"/>
</dbReference>
<feature type="region of interest" description="Disordered" evidence="1">
    <location>
        <begin position="1"/>
        <end position="141"/>
    </location>
</feature>